<evidence type="ECO:0000313" key="2">
    <source>
        <dbReference type="Proteomes" id="UP000294419"/>
    </source>
</evidence>
<dbReference type="RefSeq" id="WP_133438949.1">
    <property type="nucleotide sequence ID" value="NZ_CP037954.1"/>
</dbReference>
<dbReference type="EMBL" id="CP037954">
    <property type="protein sequence ID" value="QBO57446.1"/>
    <property type="molecule type" value="Genomic_DNA"/>
</dbReference>
<keyword evidence="2" id="KW-1185">Reference proteome</keyword>
<dbReference type="OrthoDB" id="1363765at2"/>
<accession>A0A4P6ZD34</accession>
<evidence type="ECO:0000313" key="1">
    <source>
        <dbReference type="EMBL" id="QBO57446.1"/>
    </source>
</evidence>
<proteinExistence type="predicted"/>
<gene>
    <name evidence="1" type="ORF">NBC122_00610</name>
</gene>
<sequence length="133" mass="15483">MFTPDTYKLVYGIDTVKKTFRQYVLNSADRTGLLPDLIRTEKNNGFNSITGAENLLRIRNTNNWTKCNLAGLRPTGTPNFYYSDLPVNNVKSLILVYVRDDWETMVLIVCKQFYPKGNPDYRNRLIQHLINNF</sequence>
<name>A0A4P6ZD34_9FLAO</name>
<organism evidence="1 2">
    <name type="scientific">Chryseobacterium salivictor</name>
    <dbReference type="NCBI Taxonomy" id="2547600"/>
    <lineage>
        <taxon>Bacteria</taxon>
        <taxon>Pseudomonadati</taxon>
        <taxon>Bacteroidota</taxon>
        <taxon>Flavobacteriia</taxon>
        <taxon>Flavobacteriales</taxon>
        <taxon>Weeksellaceae</taxon>
        <taxon>Chryseobacterium group</taxon>
        <taxon>Chryseobacterium</taxon>
    </lineage>
</organism>
<protein>
    <submittedName>
        <fullName evidence="1">Uncharacterized protein</fullName>
    </submittedName>
</protein>
<dbReference type="KEGG" id="csal:NBC122_00610"/>
<dbReference type="Proteomes" id="UP000294419">
    <property type="component" value="Chromosome"/>
</dbReference>
<dbReference type="AlphaFoldDB" id="A0A4P6ZD34"/>
<reference evidence="1 2" key="1">
    <citation type="submission" date="2019-03" db="EMBL/GenBank/DDBJ databases">
        <authorList>
            <person name="Kim H."/>
            <person name="Yu S.-M."/>
        </authorList>
    </citation>
    <scope>NUCLEOTIDE SEQUENCE [LARGE SCALE GENOMIC DNA]</scope>
    <source>
        <strain evidence="1 2">NBC122</strain>
    </source>
</reference>